<gene>
    <name evidence="1" type="ORF">U0070_009448</name>
</gene>
<organism evidence="1 2">
    <name type="scientific">Myodes glareolus</name>
    <name type="common">Bank vole</name>
    <name type="synonym">Clethrionomys glareolus</name>
    <dbReference type="NCBI Taxonomy" id="447135"/>
    <lineage>
        <taxon>Eukaryota</taxon>
        <taxon>Metazoa</taxon>
        <taxon>Chordata</taxon>
        <taxon>Craniata</taxon>
        <taxon>Vertebrata</taxon>
        <taxon>Euteleostomi</taxon>
        <taxon>Mammalia</taxon>
        <taxon>Eutheria</taxon>
        <taxon>Euarchontoglires</taxon>
        <taxon>Glires</taxon>
        <taxon>Rodentia</taxon>
        <taxon>Myomorpha</taxon>
        <taxon>Muroidea</taxon>
        <taxon>Cricetidae</taxon>
        <taxon>Arvicolinae</taxon>
        <taxon>Myodes</taxon>
    </lineage>
</organism>
<keyword evidence="2" id="KW-1185">Reference proteome</keyword>
<evidence type="ECO:0000313" key="1">
    <source>
        <dbReference type="EMBL" id="KAK7806955.1"/>
    </source>
</evidence>
<evidence type="ECO:0000313" key="2">
    <source>
        <dbReference type="Proteomes" id="UP001488838"/>
    </source>
</evidence>
<proteinExistence type="predicted"/>
<sequence>MLERMAETNSNVDSSAQPSVAQLAGRFREQAAVAREVNVESGLEEENARQALRRKWAGGALAIAKLGREAREECASDLLRLGKESLPESGSHHGQEG</sequence>
<comment type="caution">
    <text evidence="1">The sequence shown here is derived from an EMBL/GenBank/DDBJ whole genome shotgun (WGS) entry which is preliminary data.</text>
</comment>
<reference evidence="1 2" key="1">
    <citation type="journal article" date="2023" name="bioRxiv">
        <title>Conserved and derived expression patterns and positive selection on dental genes reveal complex evolutionary context of ever-growing rodent molars.</title>
        <authorList>
            <person name="Calamari Z.T."/>
            <person name="Song A."/>
            <person name="Cohen E."/>
            <person name="Akter M."/>
            <person name="Roy R.D."/>
            <person name="Hallikas O."/>
            <person name="Christensen M.M."/>
            <person name="Li P."/>
            <person name="Marangoni P."/>
            <person name="Jernvall J."/>
            <person name="Klein O.D."/>
        </authorList>
    </citation>
    <scope>NUCLEOTIDE SEQUENCE [LARGE SCALE GENOMIC DNA]</scope>
    <source>
        <strain evidence="1">V071</strain>
    </source>
</reference>
<dbReference type="EMBL" id="JBBHLL010000286">
    <property type="protein sequence ID" value="KAK7806955.1"/>
    <property type="molecule type" value="Genomic_DNA"/>
</dbReference>
<protein>
    <submittedName>
        <fullName evidence="1">Uncharacterized protein</fullName>
    </submittedName>
</protein>
<dbReference type="Proteomes" id="UP001488838">
    <property type="component" value="Unassembled WGS sequence"/>
</dbReference>
<name>A0AAW0HXW9_MYOGA</name>
<dbReference type="AlphaFoldDB" id="A0AAW0HXW9"/>
<accession>A0AAW0HXW9</accession>